<organism evidence="2">
    <name type="scientific">Timspurckia oligopyrenoides</name>
    <dbReference type="NCBI Taxonomy" id="708627"/>
    <lineage>
        <taxon>Eukaryota</taxon>
        <taxon>Rhodophyta</taxon>
        <taxon>Bangiophyceae</taxon>
        <taxon>Porphyridiales</taxon>
        <taxon>Porphyridiaceae</taxon>
        <taxon>Timspurckia</taxon>
    </lineage>
</organism>
<dbReference type="NCBIfam" id="TIGR02180">
    <property type="entry name" value="GRX_euk"/>
    <property type="match status" value="1"/>
</dbReference>
<dbReference type="InterPro" id="IPR011899">
    <property type="entry name" value="Glutaredoxin_euk/vir"/>
</dbReference>
<dbReference type="EMBL" id="HBFP01007649">
    <property type="protein sequence ID" value="CAD8821096.1"/>
    <property type="molecule type" value="Transcribed_RNA"/>
</dbReference>
<gene>
    <name evidence="2" type="ORF">TOLI1172_LOCUS5491</name>
</gene>
<dbReference type="SUPFAM" id="SSF52833">
    <property type="entry name" value="Thioredoxin-like"/>
    <property type="match status" value="1"/>
</dbReference>
<proteinExistence type="predicted"/>
<protein>
    <recommendedName>
        <fullName evidence="1">Glutaredoxin domain-containing protein</fullName>
    </recommendedName>
</protein>
<evidence type="ECO:0000259" key="1">
    <source>
        <dbReference type="Pfam" id="PF00462"/>
    </source>
</evidence>
<dbReference type="FunFam" id="3.40.30.10:FF:000093">
    <property type="entry name" value="Glutaredoxin 2"/>
    <property type="match status" value="1"/>
</dbReference>
<dbReference type="PANTHER" id="PTHR45694">
    <property type="entry name" value="GLUTAREDOXIN 2"/>
    <property type="match status" value="1"/>
</dbReference>
<dbReference type="AlphaFoldDB" id="A0A7S0ZGI4"/>
<dbReference type="PROSITE" id="PS51354">
    <property type="entry name" value="GLUTAREDOXIN_2"/>
    <property type="match status" value="1"/>
</dbReference>
<sequence>MSMEKEVLKISTSAPVVVFSKTYCGFCSGVKSLFEQLEVENIKVLELDTMPDGPSIQDTLAKLTGQRTVPSVFIGGKFIGGMSETRKFHSKGLLIPALKEAGAVH</sequence>
<accession>A0A7S0ZGI4</accession>
<dbReference type="GO" id="GO:0034599">
    <property type="term" value="P:cellular response to oxidative stress"/>
    <property type="evidence" value="ECO:0007669"/>
    <property type="project" value="TreeGrafter"/>
</dbReference>
<dbReference type="InterPro" id="IPR014025">
    <property type="entry name" value="Glutaredoxin_subgr"/>
</dbReference>
<dbReference type="CDD" id="cd03419">
    <property type="entry name" value="GRX_GRXh_1_2_like"/>
    <property type="match status" value="1"/>
</dbReference>
<feature type="domain" description="Glutaredoxin" evidence="1">
    <location>
        <begin position="16"/>
        <end position="79"/>
    </location>
</feature>
<dbReference type="GO" id="GO:0015038">
    <property type="term" value="F:glutathione disulfide oxidoreductase activity"/>
    <property type="evidence" value="ECO:0007669"/>
    <property type="project" value="TreeGrafter"/>
</dbReference>
<dbReference type="PRINTS" id="PR00160">
    <property type="entry name" value="GLUTAREDOXIN"/>
</dbReference>
<name>A0A7S0ZGI4_9RHOD</name>
<dbReference type="InterPro" id="IPR002109">
    <property type="entry name" value="Glutaredoxin"/>
</dbReference>
<dbReference type="Pfam" id="PF00462">
    <property type="entry name" value="Glutaredoxin"/>
    <property type="match status" value="1"/>
</dbReference>
<dbReference type="GO" id="GO:0005737">
    <property type="term" value="C:cytoplasm"/>
    <property type="evidence" value="ECO:0007669"/>
    <property type="project" value="TreeGrafter"/>
</dbReference>
<dbReference type="Gene3D" id="3.40.30.10">
    <property type="entry name" value="Glutaredoxin"/>
    <property type="match status" value="1"/>
</dbReference>
<reference evidence="2" key="1">
    <citation type="submission" date="2021-01" db="EMBL/GenBank/DDBJ databases">
        <authorList>
            <person name="Corre E."/>
            <person name="Pelletier E."/>
            <person name="Niang G."/>
            <person name="Scheremetjew M."/>
            <person name="Finn R."/>
            <person name="Kale V."/>
            <person name="Holt S."/>
            <person name="Cochrane G."/>
            <person name="Meng A."/>
            <person name="Brown T."/>
            <person name="Cohen L."/>
        </authorList>
    </citation>
    <scope>NUCLEOTIDE SEQUENCE</scope>
    <source>
        <strain evidence="2">CCMP3278</strain>
    </source>
</reference>
<evidence type="ECO:0000313" key="2">
    <source>
        <dbReference type="EMBL" id="CAD8821096.1"/>
    </source>
</evidence>
<dbReference type="InterPro" id="IPR036249">
    <property type="entry name" value="Thioredoxin-like_sf"/>
</dbReference>
<dbReference type="PANTHER" id="PTHR45694:SF18">
    <property type="entry name" value="GLUTAREDOXIN-1-RELATED"/>
    <property type="match status" value="1"/>
</dbReference>